<dbReference type="InterPro" id="IPR025337">
    <property type="entry name" value="Questin_oxidase-like"/>
</dbReference>
<keyword evidence="1" id="KW-0560">Oxidoreductase</keyword>
<organism evidence="2 3">
    <name type="scientific">Vanrija pseudolonga</name>
    <dbReference type="NCBI Taxonomy" id="143232"/>
    <lineage>
        <taxon>Eukaryota</taxon>
        <taxon>Fungi</taxon>
        <taxon>Dikarya</taxon>
        <taxon>Basidiomycota</taxon>
        <taxon>Agaricomycotina</taxon>
        <taxon>Tremellomycetes</taxon>
        <taxon>Trichosporonales</taxon>
        <taxon>Trichosporonaceae</taxon>
        <taxon>Vanrija</taxon>
    </lineage>
</organism>
<gene>
    <name evidence="2" type="primary">tpcI</name>
    <name evidence="2" type="ORF">LOC62_07G009136</name>
</gene>
<sequence length="522" mass="56006">MSHVDDTMAPAQPRYPLLAPPAFAAGYPASTARPSSIFNFVGATPDATLTVRRVLEENNRAYDVYMRARFAHNHFSHSILSRYALGAPPALLQKTWEADRGVLVPLDPATEPDRDGPDISSTFPAAITTANWASKATLGKKPAYPLYLAFFHGEVARLGVVPTIETYLLSADANGGGDGSELLIRLVAGATHPFIHLGLGVEFGERLLVAEALASAALHDHRVNVGLFPHGWPQIGLPQSADGNATLLEIYAALVADPRLDPGPFDPELTYSEGMRASVAGERAGVIQRLVARWDLSDVGDAALPRHIEEVAWLATLIAGGTSKPGYPTRVDFFLMHVLTSSIFLPALLPPLGGNGRRIILQTYVLTILQIALARGRPKLYPAESMSWTATPAPKAPAPPRATDVIGDTASAAERSPWLAIVANSIVATDSHVPKSIRALLHYAQMYGATQAGAVPGANKIPGGEALDGSLFVRVAGRIMDVTGWVAAGERERRWDRSGLGWDEVWDMPDFERPIETAKTVE</sequence>
<evidence type="ECO:0000313" key="2">
    <source>
        <dbReference type="EMBL" id="WOO85639.1"/>
    </source>
</evidence>
<dbReference type="PANTHER" id="PTHR35870">
    <property type="entry name" value="PROTEIN, PUTATIVE (AFU_ORTHOLOGUE AFUA_5G03330)-RELATED"/>
    <property type="match status" value="1"/>
</dbReference>
<dbReference type="PANTHER" id="PTHR35870:SF1">
    <property type="entry name" value="PROTEIN, PUTATIVE (AFU_ORTHOLOGUE AFUA_5G03330)-RELATED"/>
    <property type="match status" value="1"/>
</dbReference>
<reference evidence="2" key="1">
    <citation type="submission" date="2023-10" db="EMBL/GenBank/DDBJ databases">
        <authorList>
            <person name="Noh H."/>
        </authorList>
    </citation>
    <scope>NUCLEOTIDE SEQUENCE</scope>
    <source>
        <strain evidence="2">DUCC4014</strain>
    </source>
</reference>
<evidence type="ECO:0000256" key="1">
    <source>
        <dbReference type="ARBA" id="ARBA00023002"/>
    </source>
</evidence>
<dbReference type="AlphaFoldDB" id="A0AAF0YI57"/>
<dbReference type="Proteomes" id="UP000827549">
    <property type="component" value="Chromosome 7"/>
</dbReference>
<keyword evidence="3" id="KW-1185">Reference proteome</keyword>
<dbReference type="GeneID" id="87812299"/>
<dbReference type="GO" id="GO:0016491">
    <property type="term" value="F:oxidoreductase activity"/>
    <property type="evidence" value="ECO:0007669"/>
    <property type="project" value="UniProtKB-KW"/>
</dbReference>
<accession>A0AAF0YI57</accession>
<evidence type="ECO:0000313" key="3">
    <source>
        <dbReference type="Proteomes" id="UP000827549"/>
    </source>
</evidence>
<name>A0AAF0YI57_9TREE</name>
<protein>
    <submittedName>
        <fullName evidence="2">Questin oxidase</fullName>
    </submittedName>
</protein>
<dbReference type="Pfam" id="PF14027">
    <property type="entry name" value="Questin_oxidase"/>
    <property type="match status" value="1"/>
</dbReference>
<dbReference type="EMBL" id="CP086720">
    <property type="protein sequence ID" value="WOO85639.1"/>
    <property type="molecule type" value="Genomic_DNA"/>
</dbReference>
<proteinExistence type="predicted"/>
<dbReference type="RefSeq" id="XP_062631665.1">
    <property type="nucleotide sequence ID" value="XM_062775681.1"/>
</dbReference>